<dbReference type="Proteomes" id="UP000276776">
    <property type="component" value="Unassembled WGS sequence"/>
</dbReference>
<evidence type="ECO:0000256" key="2">
    <source>
        <dbReference type="ARBA" id="ARBA00008840"/>
    </source>
</evidence>
<keyword evidence="4" id="KW-0862">Zinc</keyword>
<name>A0A0N5CQB8_THECL</name>
<accession>A0A0N5CQB8</accession>
<organism evidence="10">
    <name type="scientific">Thelazia callipaeda</name>
    <name type="common">Oriental eyeworm</name>
    <name type="synonym">Parasitic nematode</name>
    <dbReference type="NCBI Taxonomy" id="103827"/>
    <lineage>
        <taxon>Eukaryota</taxon>
        <taxon>Metazoa</taxon>
        <taxon>Ecdysozoa</taxon>
        <taxon>Nematoda</taxon>
        <taxon>Chromadorea</taxon>
        <taxon>Rhabditida</taxon>
        <taxon>Spirurina</taxon>
        <taxon>Spiruromorpha</taxon>
        <taxon>Thelazioidea</taxon>
        <taxon>Thelaziidae</taxon>
        <taxon>Thelazia</taxon>
    </lineage>
</organism>
<keyword evidence="4" id="KW-0479">Metal-binding</keyword>
<sequence>MTASEETTGFGTCKWFNVLRGYGFITPDDGGDDIFVHQSSLFMDGFRSLDTGERVRFDIRIRNKGKEAVKVTSAEPDGKLRGSSIKPFGKSKSHYIRCYKCGLFGNHIAAKCKTGQGFDKLCYKCHKTDHLIADCPQRSYAKNRVEDQKVKQSGQPCEEETQTIKLDSDEKRDLHDNMTDSSKCNATNITNDSNC</sequence>
<evidence type="ECO:0000313" key="10">
    <source>
        <dbReference type="WBParaSite" id="TCLT_0000241801-mRNA-1"/>
    </source>
</evidence>
<reference evidence="8 9" key="2">
    <citation type="submission" date="2018-11" db="EMBL/GenBank/DDBJ databases">
        <authorList>
            <consortium name="Pathogen Informatics"/>
        </authorList>
    </citation>
    <scope>NUCLEOTIDE SEQUENCE [LARGE SCALE GENOMIC DNA]</scope>
</reference>
<dbReference type="InterPro" id="IPR001878">
    <property type="entry name" value="Znf_CCHC"/>
</dbReference>
<dbReference type="STRING" id="103827.A0A0N5CQB8"/>
<dbReference type="GO" id="GO:0005634">
    <property type="term" value="C:nucleus"/>
    <property type="evidence" value="ECO:0007669"/>
    <property type="project" value="TreeGrafter"/>
</dbReference>
<evidence type="ECO:0000313" key="8">
    <source>
        <dbReference type="EMBL" id="VDM98362.1"/>
    </source>
</evidence>
<dbReference type="SMART" id="SM00357">
    <property type="entry name" value="CSP"/>
    <property type="match status" value="1"/>
</dbReference>
<comment type="similarity">
    <text evidence="2">Belongs to the lin-28 family.</text>
</comment>
<dbReference type="InterPro" id="IPR002059">
    <property type="entry name" value="CSP_DNA-bd"/>
</dbReference>
<feature type="compositionally biased region" description="Basic and acidic residues" evidence="5">
    <location>
        <begin position="166"/>
        <end position="178"/>
    </location>
</feature>
<feature type="domain" description="CSD" evidence="7">
    <location>
        <begin position="8"/>
        <end position="73"/>
    </location>
</feature>
<keyword evidence="3" id="KW-0963">Cytoplasm</keyword>
<comment type="subcellular location">
    <subcellularLocation>
        <location evidence="1">Cytoplasm</location>
    </subcellularLocation>
</comment>
<dbReference type="GO" id="GO:0031054">
    <property type="term" value="P:pre-miRNA processing"/>
    <property type="evidence" value="ECO:0007669"/>
    <property type="project" value="TreeGrafter"/>
</dbReference>
<dbReference type="GO" id="GO:0008270">
    <property type="term" value="F:zinc ion binding"/>
    <property type="evidence" value="ECO:0007669"/>
    <property type="project" value="UniProtKB-KW"/>
</dbReference>
<dbReference type="PANTHER" id="PTHR46109:SF1">
    <property type="entry name" value="PROTEIN LIN-28 HOMOLOG"/>
    <property type="match status" value="1"/>
</dbReference>
<dbReference type="OMA" id="KACYGCH"/>
<dbReference type="CDD" id="cd04458">
    <property type="entry name" value="CSP_CDS"/>
    <property type="match status" value="1"/>
</dbReference>
<dbReference type="Gene3D" id="2.40.50.140">
    <property type="entry name" value="Nucleic acid-binding proteins"/>
    <property type="match status" value="1"/>
</dbReference>
<reference evidence="10" key="1">
    <citation type="submission" date="2017-02" db="UniProtKB">
        <authorList>
            <consortium name="WormBaseParasite"/>
        </authorList>
    </citation>
    <scope>IDENTIFICATION</scope>
</reference>
<dbReference type="GO" id="GO:0003729">
    <property type="term" value="F:mRNA binding"/>
    <property type="evidence" value="ECO:0007669"/>
    <property type="project" value="TreeGrafter"/>
</dbReference>
<evidence type="ECO:0000256" key="5">
    <source>
        <dbReference type="SAM" id="MobiDB-lite"/>
    </source>
</evidence>
<evidence type="ECO:0000256" key="4">
    <source>
        <dbReference type="PROSITE-ProRule" id="PRU00047"/>
    </source>
</evidence>
<dbReference type="SUPFAM" id="SSF50249">
    <property type="entry name" value="Nucleic acid-binding proteins"/>
    <property type="match status" value="1"/>
</dbReference>
<evidence type="ECO:0000259" key="6">
    <source>
        <dbReference type="PROSITE" id="PS50158"/>
    </source>
</evidence>
<dbReference type="GO" id="GO:0019899">
    <property type="term" value="F:enzyme binding"/>
    <property type="evidence" value="ECO:0007669"/>
    <property type="project" value="UniProtKB-ARBA"/>
</dbReference>
<dbReference type="InterPro" id="IPR019844">
    <property type="entry name" value="CSD_CS"/>
</dbReference>
<dbReference type="GO" id="GO:0005737">
    <property type="term" value="C:cytoplasm"/>
    <property type="evidence" value="ECO:0007669"/>
    <property type="project" value="UniProtKB-SubCell"/>
</dbReference>
<dbReference type="AlphaFoldDB" id="A0A0N5CQB8"/>
<evidence type="ECO:0000256" key="1">
    <source>
        <dbReference type="ARBA" id="ARBA00004496"/>
    </source>
</evidence>
<evidence type="ECO:0000256" key="3">
    <source>
        <dbReference type="ARBA" id="ARBA00022490"/>
    </source>
</evidence>
<gene>
    <name evidence="8" type="ORF">TCLT_LOCUS2419</name>
</gene>
<dbReference type="InterPro" id="IPR051373">
    <property type="entry name" value="Lin-28_RNA-binding"/>
</dbReference>
<dbReference type="InterPro" id="IPR011129">
    <property type="entry name" value="CSD"/>
</dbReference>
<dbReference type="PRINTS" id="PR00050">
    <property type="entry name" value="COLDSHOCK"/>
</dbReference>
<dbReference type="PROSITE" id="PS00352">
    <property type="entry name" value="CSD_1"/>
    <property type="match status" value="1"/>
</dbReference>
<keyword evidence="9" id="KW-1185">Reference proteome</keyword>
<dbReference type="Gene3D" id="4.10.60.10">
    <property type="entry name" value="Zinc finger, CCHC-type"/>
    <property type="match status" value="1"/>
</dbReference>
<dbReference type="PROSITE" id="PS50158">
    <property type="entry name" value="ZF_CCHC"/>
    <property type="match status" value="1"/>
</dbReference>
<protein>
    <submittedName>
        <fullName evidence="10">CCHC-type domain-containing protein</fullName>
    </submittedName>
</protein>
<keyword evidence="4" id="KW-0863">Zinc-finger</keyword>
<feature type="compositionally biased region" description="Polar residues" evidence="5">
    <location>
        <begin position="179"/>
        <end position="195"/>
    </location>
</feature>
<dbReference type="SUPFAM" id="SSF57756">
    <property type="entry name" value="Retrovirus zinc finger-like domains"/>
    <property type="match status" value="1"/>
</dbReference>
<feature type="domain" description="CCHC-type" evidence="6">
    <location>
        <begin position="122"/>
        <end position="137"/>
    </location>
</feature>
<evidence type="ECO:0000259" key="7">
    <source>
        <dbReference type="PROSITE" id="PS51857"/>
    </source>
</evidence>
<evidence type="ECO:0000313" key="9">
    <source>
        <dbReference type="Proteomes" id="UP000276776"/>
    </source>
</evidence>
<dbReference type="EMBL" id="UYYF01000493">
    <property type="protein sequence ID" value="VDM98362.1"/>
    <property type="molecule type" value="Genomic_DNA"/>
</dbReference>
<dbReference type="PROSITE" id="PS51857">
    <property type="entry name" value="CSD_2"/>
    <property type="match status" value="1"/>
</dbReference>
<dbReference type="SMART" id="SM00343">
    <property type="entry name" value="ZnF_C2HC"/>
    <property type="match status" value="2"/>
</dbReference>
<dbReference type="InterPro" id="IPR036875">
    <property type="entry name" value="Znf_CCHC_sf"/>
</dbReference>
<dbReference type="PANTHER" id="PTHR46109">
    <property type="entry name" value="PROTEIN LIN-28"/>
    <property type="match status" value="1"/>
</dbReference>
<dbReference type="Pfam" id="PF00313">
    <property type="entry name" value="CSD"/>
    <property type="match status" value="1"/>
</dbReference>
<proteinExistence type="inferred from homology"/>
<dbReference type="OrthoDB" id="422005at2759"/>
<dbReference type="WBParaSite" id="TCLT_0000241801-mRNA-1">
    <property type="protein sequence ID" value="TCLT_0000241801-mRNA-1"/>
    <property type="gene ID" value="TCLT_0000241801"/>
</dbReference>
<dbReference type="InterPro" id="IPR012340">
    <property type="entry name" value="NA-bd_OB-fold"/>
</dbReference>
<feature type="region of interest" description="Disordered" evidence="5">
    <location>
        <begin position="146"/>
        <end position="195"/>
    </location>
</feature>